<dbReference type="InterPro" id="IPR051390">
    <property type="entry name" value="BLOC-1_subunit_KXD1"/>
</dbReference>
<dbReference type="GO" id="GO:0005768">
    <property type="term" value="C:endosome"/>
    <property type="evidence" value="ECO:0007669"/>
    <property type="project" value="UniProtKB-SubCell"/>
</dbReference>
<gene>
    <name evidence="10" type="ORF">HG537_0A01380</name>
</gene>
<name>A0A7H9HL33_9SACH</name>
<evidence type="ECO:0000256" key="2">
    <source>
        <dbReference type="ARBA" id="ARBA00004177"/>
    </source>
</evidence>
<evidence type="ECO:0000256" key="3">
    <source>
        <dbReference type="ARBA" id="ARBA00005913"/>
    </source>
</evidence>
<organism evidence="10 11">
    <name type="scientific">Torulaspora globosa</name>
    <dbReference type="NCBI Taxonomy" id="48254"/>
    <lineage>
        <taxon>Eukaryota</taxon>
        <taxon>Fungi</taxon>
        <taxon>Dikarya</taxon>
        <taxon>Ascomycota</taxon>
        <taxon>Saccharomycotina</taxon>
        <taxon>Saccharomycetes</taxon>
        <taxon>Saccharomycetales</taxon>
        <taxon>Saccharomycetaceae</taxon>
        <taxon>Torulaspora</taxon>
    </lineage>
</organism>
<reference evidence="10 11" key="1">
    <citation type="submission" date="2020-06" db="EMBL/GenBank/DDBJ databases">
        <title>The yeast mating-type switching endonuclease HO is a domesticated member of an unorthodox homing genetic element family.</title>
        <authorList>
            <person name="Coughlan A.Y."/>
            <person name="Lombardi L."/>
            <person name="Braun-Galleani S."/>
            <person name="Martos A.R."/>
            <person name="Galeote V."/>
            <person name="Bigey F."/>
            <person name="Dequin S."/>
            <person name="Byrne K.P."/>
            <person name="Wolfe K.H."/>
        </authorList>
    </citation>
    <scope>NUCLEOTIDE SEQUENCE [LARGE SCALE GENOMIC DNA]</scope>
    <source>
        <strain evidence="10 11">CBS2947</strain>
    </source>
</reference>
<keyword evidence="11" id="KW-1185">Reference proteome</keyword>
<dbReference type="Pfam" id="PF10241">
    <property type="entry name" value="KxDL"/>
    <property type="match status" value="1"/>
</dbReference>
<dbReference type="AlphaFoldDB" id="A0A7H9HL33"/>
<dbReference type="GO" id="GO:0007032">
    <property type="term" value="P:endosome organization"/>
    <property type="evidence" value="ECO:0007669"/>
    <property type="project" value="TreeGrafter"/>
</dbReference>
<dbReference type="OrthoDB" id="4089816at2759"/>
<dbReference type="GO" id="GO:0031083">
    <property type="term" value="C:BLOC-1 complex"/>
    <property type="evidence" value="ECO:0007669"/>
    <property type="project" value="TreeGrafter"/>
</dbReference>
<dbReference type="Proteomes" id="UP000510647">
    <property type="component" value="Chromosome 1"/>
</dbReference>
<evidence type="ECO:0000259" key="9">
    <source>
        <dbReference type="Pfam" id="PF10241"/>
    </source>
</evidence>
<sequence length="179" mass="19904">MSEPDENVDYDPGRSQSPSIDSQAYAIPIPVEIVSQLSEDSSDDEDSSLENLVPGSSNAVFMDSQDTGPMVDVSKYIFDSLVQAINSADFAEAISLQTKTSAVINARSLKLKQLIDSTKERLSCLRSRFERGAEISKTIRHNLRQSREMISKINDELATAYPIELNQAREKVLDRQFGE</sequence>
<comment type="function">
    <text evidence="1">Component of the biogenesis of lysosome-related organelles complex-1 (BLOC-1) involved in endosomal cargo sorting.</text>
</comment>
<dbReference type="EMBL" id="CP059267">
    <property type="protein sequence ID" value="QLQ77891.1"/>
    <property type="molecule type" value="Genomic_DNA"/>
</dbReference>
<evidence type="ECO:0000313" key="11">
    <source>
        <dbReference type="Proteomes" id="UP000510647"/>
    </source>
</evidence>
<dbReference type="PANTHER" id="PTHR37787">
    <property type="entry name" value="BIOGENESIS OF LYSOSOME-RELATED ORGANELLES COMPLEX 1 SUBUNIT KXD1"/>
    <property type="match status" value="1"/>
</dbReference>
<keyword evidence="5" id="KW-0813">Transport</keyword>
<dbReference type="PANTHER" id="PTHR37787:SF1">
    <property type="entry name" value="BIOGENESIS OF LYSOSOME-RELATED ORGANELLES COMPLEX 1 SUBUNIT KXD1"/>
    <property type="match status" value="1"/>
</dbReference>
<feature type="region of interest" description="Disordered" evidence="8">
    <location>
        <begin position="1"/>
        <end position="23"/>
    </location>
</feature>
<comment type="similarity">
    <text evidence="3">Belongs to the KXD1 family.</text>
</comment>
<keyword evidence="6" id="KW-0967">Endosome</keyword>
<feature type="domain" description="KxDL" evidence="9">
    <location>
        <begin position="80"/>
        <end position="164"/>
    </location>
</feature>
<dbReference type="InterPro" id="IPR019371">
    <property type="entry name" value="KxDL_dom"/>
</dbReference>
<proteinExistence type="inferred from homology"/>
<evidence type="ECO:0000256" key="1">
    <source>
        <dbReference type="ARBA" id="ARBA00002069"/>
    </source>
</evidence>
<evidence type="ECO:0000256" key="8">
    <source>
        <dbReference type="SAM" id="MobiDB-lite"/>
    </source>
</evidence>
<evidence type="ECO:0000256" key="5">
    <source>
        <dbReference type="ARBA" id="ARBA00022448"/>
    </source>
</evidence>
<evidence type="ECO:0000313" key="10">
    <source>
        <dbReference type="EMBL" id="QLQ77891.1"/>
    </source>
</evidence>
<evidence type="ECO:0000256" key="6">
    <source>
        <dbReference type="ARBA" id="ARBA00022753"/>
    </source>
</evidence>
<protein>
    <recommendedName>
        <fullName evidence="4">Biogenesis of lysosome-related organelles complex 1 subunit KXD1</fullName>
    </recommendedName>
    <alternativeName>
        <fullName evidence="7">KxDL homolog</fullName>
    </alternativeName>
</protein>
<feature type="region of interest" description="Disordered" evidence="8">
    <location>
        <begin position="36"/>
        <end position="56"/>
    </location>
</feature>
<dbReference type="GO" id="GO:0032880">
    <property type="term" value="P:regulation of protein localization"/>
    <property type="evidence" value="ECO:0007669"/>
    <property type="project" value="TreeGrafter"/>
</dbReference>
<evidence type="ECO:0000256" key="7">
    <source>
        <dbReference type="ARBA" id="ARBA00029808"/>
    </source>
</evidence>
<evidence type="ECO:0000256" key="4">
    <source>
        <dbReference type="ARBA" id="ARBA00016207"/>
    </source>
</evidence>
<comment type="subcellular location">
    <subcellularLocation>
        <location evidence="2">Endosome</location>
    </subcellularLocation>
</comment>
<accession>A0A7H9HL33</accession>